<proteinExistence type="predicted"/>
<accession>A0A6C0ATG6</accession>
<sequence>MAFPDKNPSVYPIRPLHDDAAPKTASQLCAGDIVITSFRQTAAGDGDVAMHFVPAVNVAEGARFSVTRYARGAAPTTGLAAGSIVNLTTSAPLQRGVAYFIIGRAADLAIQDVDNNVYGASLAGQAWPAAASNDDTVMLYTQAGTFCGLHAVGFRGADGALPNYGGLAPEATVTLPTPTPGLKLYMATYIQPNPAFTDITYDVVAVVPAAGMRGSLSRALHMNGGAGFVDIGALAGVTALPQFTTQISPAMGSMVFTQYFLGSPAVGPTRWEVVTLEPMARGARFSFATSAINDFATMERGNAEFVEVTAPVDVAAGDSFRVSVDGAAVTLTYRSRSGAMEDWASNITRSTLSAATPAAAWRSVYAQTRAPQTLAPFIDTVASVCGALHTSAAGVDDEVPLTPVEYERLPVSARVQWTQRAAVLPNTQLRMTDTTRERLKDAPPQAGSTGVLII</sequence>
<reference evidence="1" key="1">
    <citation type="journal article" date="2020" name="Nature">
        <title>Giant virus diversity and host interactions through global metagenomics.</title>
        <authorList>
            <person name="Schulz F."/>
            <person name="Roux S."/>
            <person name="Paez-Espino D."/>
            <person name="Jungbluth S."/>
            <person name="Walsh D.A."/>
            <person name="Denef V.J."/>
            <person name="McMahon K.D."/>
            <person name="Konstantinidis K.T."/>
            <person name="Eloe-Fadrosh E.A."/>
            <person name="Kyrpides N.C."/>
            <person name="Woyke T."/>
        </authorList>
    </citation>
    <scope>NUCLEOTIDE SEQUENCE</scope>
    <source>
        <strain evidence="1">GVMAG-S-1103017-74</strain>
    </source>
</reference>
<name>A0A6C0ATG6_9ZZZZ</name>
<organism evidence="1">
    <name type="scientific">viral metagenome</name>
    <dbReference type="NCBI Taxonomy" id="1070528"/>
    <lineage>
        <taxon>unclassified sequences</taxon>
        <taxon>metagenomes</taxon>
        <taxon>organismal metagenomes</taxon>
    </lineage>
</organism>
<dbReference type="EMBL" id="MN740864">
    <property type="protein sequence ID" value="QHS83018.1"/>
    <property type="molecule type" value="Genomic_DNA"/>
</dbReference>
<protein>
    <submittedName>
        <fullName evidence="1">Uncharacterized protein</fullName>
    </submittedName>
</protein>
<dbReference type="AlphaFoldDB" id="A0A6C0ATG6"/>
<evidence type="ECO:0000313" key="1">
    <source>
        <dbReference type="EMBL" id="QHS83018.1"/>
    </source>
</evidence>